<dbReference type="AlphaFoldDB" id="A0A6A4SN47"/>
<dbReference type="EMBL" id="VEVO01000013">
    <property type="protein sequence ID" value="KAF0032521.1"/>
    <property type="molecule type" value="Genomic_DNA"/>
</dbReference>
<dbReference type="Proteomes" id="UP000438429">
    <property type="component" value="Unassembled WGS sequence"/>
</dbReference>
<reference evidence="1 2" key="1">
    <citation type="submission" date="2019-06" db="EMBL/GenBank/DDBJ databases">
        <title>Draft genomes of female and male turbot (Scophthalmus maximus).</title>
        <authorList>
            <person name="Xu H."/>
            <person name="Xu X.-W."/>
            <person name="Shao C."/>
            <person name="Chen S."/>
        </authorList>
    </citation>
    <scope>NUCLEOTIDE SEQUENCE [LARGE SCALE GENOMIC DNA]</scope>
    <source>
        <strain evidence="1">Ysfricsl-2016a</strain>
        <tissue evidence="1">Blood</tissue>
    </source>
</reference>
<name>A0A6A4SN47_SCOMX</name>
<organism evidence="1 2">
    <name type="scientific">Scophthalmus maximus</name>
    <name type="common">Turbot</name>
    <name type="synonym">Psetta maxima</name>
    <dbReference type="NCBI Taxonomy" id="52904"/>
    <lineage>
        <taxon>Eukaryota</taxon>
        <taxon>Metazoa</taxon>
        <taxon>Chordata</taxon>
        <taxon>Craniata</taxon>
        <taxon>Vertebrata</taxon>
        <taxon>Euteleostomi</taxon>
        <taxon>Actinopterygii</taxon>
        <taxon>Neopterygii</taxon>
        <taxon>Teleostei</taxon>
        <taxon>Neoteleostei</taxon>
        <taxon>Acanthomorphata</taxon>
        <taxon>Carangaria</taxon>
        <taxon>Pleuronectiformes</taxon>
        <taxon>Pleuronectoidei</taxon>
        <taxon>Scophthalmidae</taxon>
        <taxon>Scophthalmus</taxon>
    </lineage>
</organism>
<evidence type="ECO:0000313" key="2">
    <source>
        <dbReference type="Proteomes" id="UP000438429"/>
    </source>
</evidence>
<gene>
    <name evidence="1" type="ORF">F2P81_014811</name>
</gene>
<comment type="caution">
    <text evidence="1">The sequence shown here is derived from an EMBL/GenBank/DDBJ whole genome shotgun (WGS) entry which is preliminary data.</text>
</comment>
<evidence type="ECO:0000313" key="1">
    <source>
        <dbReference type="EMBL" id="KAF0032521.1"/>
    </source>
</evidence>
<accession>A0A6A4SN47</accession>
<protein>
    <submittedName>
        <fullName evidence="1">Uncharacterized protein</fullName>
    </submittedName>
</protein>
<proteinExistence type="predicted"/>
<sequence>MRSPAPEAKSHTVHNAETWVLYIQHVLDSARRPRRGSETQAHYGPMCGGCSTFELMSGWYLLEARDATAETRLTAASDTLAGVESQAETQ</sequence>